<sequence length="44" mass="4622">MVSKFVDFPRRQGPAHPSPRGAAAGSCTARAPVVNTRTGAEEQL</sequence>
<protein>
    <submittedName>
        <fullName evidence="2">Uncharacterized protein</fullName>
    </submittedName>
</protein>
<evidence type="ECO:0000313" key="3">
    <source>
        <dbReference type="Proteomes" id="UP000020561"/>
    </source>
</evidence>
<reference evidence="2 3" key="1">
    <citation type="submission" date="2013-12" db="EMBL/GenBank/DDBJ databases">
        <authorList>
            <person name="Brown-Elliot B."/>
            <person name="Wallace R."/>
            <person name="Lenaerts A."/>
            <person name="Ordway D."/>
            <person name="DeGroote M.A."/>
            <person name="Parker T."/>
            <person name="Sizemore C."/>
            <person name="Tallon L.J."/>
            <person name="Sadzewicz L.K."/>
            <person name="Sengamalay N."/>
            <person name="Fraser C.M."/>
            <person name="Hine E."/>
            <person name="Shefchek K.A."/>
            <person name="Das S.P."/>
            <person name="Tettelin H."/>
        </authorList>
    </citation>
    <scope>NUCLEOTIDE SEQUENCE [LARGE SCALE GENOMIC DNA]</scope>
    <source>
        <strain evidence="2 3">662</strain>
    </source>
</reference>
<dbReference type="EMBL" id="JAOA01000038">
    <property type="protein sequence ID" value="ETZ96759.1"/>
    <property type="molecule type" value="Genomic_DNA"/>
</dbReference>
<evidence type="ECO:0000313" key="2">
    <source>
        <dbReference type="EMBL" id="ETZ96759.1"/>
    </source>
</evidence>
<gene>
    <name evidence="2" type="ORF">I545_6890</name>
</gene>
<name>X7XRI1_MYCKA</name>
<accession>X7XRI1</accession>
<dbReference type="AlphaFoldDB" id="X7XRI1"/>
<feature type="region of interest" description="Disordered" evidence="1">
    <location>
        <begin position="1"/>
        <end position="44"/>
    </location>
</feature>
<evidence type="ECO:0000256" key="1">
    <source>
        <dbReference type="SAM" id="MobiDB-lite"/>
    </source>
</evidence>
<comment type="caution">
    <text evidence="2">The sequence shown here is derived from an EMBL/GenBank/DDBJ whole genome shotgun (WGS) entry which is preliminary data.</text>
</comment>
<organism evidence="2 3">
    <name type="scientific">Mycobacterium kansasii 662</name>
    <dbReference type="NCBI Taxonomy" id="1299326"/>
    <lineage>
        <taxon>Bacteria</taxon>
        <taxon>Bacillati</taxon>
        <taxon>Actinomycetota</taxon>
        <taxon>Actinomycetes</taxon>
        <taxon>Mycobacteriales</taxon>
        <taxon>Mycobacteriaceae</taxon>
        <taxon>Mycobacterium</taxon>
    </lineage>
</organism>
<dbReference type="Proteomes" id="UP000020561">
    <property type="component" value="Unassembled WGS sequence"/>
</dbReference>
<proteinExistence type="predicted"/>